<dbReference type="Proteomes" id="UP000036681">
    <property type="component" value="Unplaced"/>
</dbReference>
<protein>
    <submittedName>
        <fullName evidence="2">Transcriptional regulator</fullName>
    </submittedName>
</protein>
<keyword evidence="1" id="KW-1185">Reference proteome</keyword>
<evidence type="ECO:0000313" key="2">
    <source>
        <dbReference type="WBParaSite" id="ALUE_0000102501-mRNA-1"/>
    </source>
</evidence>
<dbReference type="WBParaSite" id="ALUE_0000102501-mRNA-1">
    <property type="protein sequence ID" value="ALUE_0000102501-mRNA-1"/>
    <property type="gene ID" value="ALUE_0000102501"/>
</dbReference>
<dbReference type="AlphaFoldDB" id="A0A0M3HHN0"/>
<organism evidence="1 2">
    <name type="scientific">Ascaris lumbricoides</name>
    <name type="common">Giant roundworm</name>
    <dbReference type="NCBI Taxonomy" id="6252"/>
    <lineage>
        <taxon>Eukaryota</taxon>
        <taxon>Metazoa</taxon>
        <taxon>Ecdysozoa</taxon>
        <taxon>Nematoda</taxon>
        <taxon>Chromadorea</taxon>
        <taxon>Rhabditida</taxon>
        <taxon>Spirurina</taxon>
        <taxon>Ascaridomorpha</taxon>
        <taxon>Ascaridoidea</taxon>
        <taxon>Ascarididae</taxon>
        <taxon>Ascaris</taxon>
    </lineage>
</organism>
<evidence type="ECO:0000313" key="1">
    <source>
        <dbReference type="Proteomes" id="UP000036681"/>
    </source>
</evidence>
<accession>A0A0M3HHN0</accession>
<reference evidence="2" key="1">
    <citation type="submission" date="2017-02" db="UniProtKB">
        <authorList>
            <consortium name="WormBaseParasite"/>
        </authorList>
    </citation>
    <scope>IDENTIFICATION</scope>
</reference>
<sequence>MVISNKVSPAKVRLIFVNDEKRSVRSECIGRKIKPFIS</sequence>
<name>A0A0M3HHN0_ASCLU</name>
<proteinExistence type="predicted"/>